<evidence type="ECO:0000256" key="7">
    <source>
        <dbReference type="ARBA" id="ARBA00023242"/>
    </source>
</evidence>
<evidence type="ECO:0000256" key="4">
    <source>
        <dbReference type="ARBA" id="ARBA00022771"/>
    </source>
</evidence>
<dbReference type="Pfam" id="PF00096">
    <property type="entry name" value="zf-C2H2"/>
    <property type="match status" value="4"/>
</dbReference>
<feature type="region of interest" description="Disordered" evidence="10">
    <location>
        <begin position="354"/>
        <end position="377"/>
    </location>
</feature>
<dbReference type="PROSITE" id="PS00028">
    <property type="entry name" value="ZINC_FINGER_C2H2_1"/>
    <property type="match status" value="3"/>
</dbReference>
<dbReference type="FunFam" id="3.30.160.60:FF:000207">
    <property type="entry name" value="zinc finger protein SNAI2"/>
    <property type="match status" value="1"/>
</dbReference>
<keyword evidence="7" id="KW-0539">Nucleus</keyword>
<dbReference type="GO" id="GO:0005634">
    <property type="term" value="C:nucleus"/>
    <property type="evidence" value="ECO:0007669"/>
    <property type="project" value="UniProtKB-SubCell"/>
</dbReference>
<evidence type="ECO:0000256" key="10">
    <source>
        <dbReference type="SAM" id="MobiDB-lite"/>
    </source>
</evidence>
<evidence type="ECO:0000256" key="5">
    <source>
        <dbReference type="ARBA" id="ARBA00022833"/>
    </source>
</evidence>
<evidence type="ECO:0000256" key="9">
    <source>
        <dbReference type="PROSITE-ProRule" id="PRU00042"/>
    </source>
</evidence>
<feature type="region of interest" description="Disordered" evidence="10">
    <location>
        <begin position="142"/>
        <end position="168"/>
    </location>
</feature>
<dbReference type="GO" id="GO:0003677">
    <property type="term" value="F:DNA binding"/>
    <property type="evidence" value="ECO:0007669"/>
    <property type="project" value="UniProtKB-KW"/>
</dbReference>
<dbReference type="Proteomes" id="UP000095280">
    <property type="component" value="Unplaced"/>
</dbReference>
<dbReference type="InterPro" id="IPR036236">
    <property type="entry name" value="Znf_C2H2_sf"/>
</dbReference>
<proteinExistence type="inferred from homology"/>
<organism evidence="12 13">
    <name type="scientific">Macrostomum lignano</name>
    <dbReference type="NCBI Taxonomy" id="282301"/>
    <lineage>
        <taxon>Eukaryota</taxon>
        <taxon>Metazoa</taxon>
        <taxon>Spiralia</taxon>
        <taxon>Lophotrochozoa</taxon>
        <taxon>Platyhelminthes</taxon>
        <taxon>Rhabditophora</taxon>
        <taxon>Macrostomorpha</taxon>
        <taxon>Macrostomida</taxon>
        <taxon>Macrostomidae</taxon>
        <taxon>Macrostomum</taxon>
    </lineage>
</organism>
<evidence type="ECO:0000256" key="1">
    <source>
        <dbReference type="ARBA" id="ARBA00004123"/>
    </source>
</evidence>
<keyword evidence="4 9" id="KW-0863">Zinc-finger</keyword>
<comment type="subcellular location">
    <subcellularLocation>
        <location evidence="1">Nucleus</location>
    </subcellularLocation>
</comment>
<protein>
    <submittedName>
        <fullName evidence="13">Protein krueppel</fullName>
    </submittedName>
</protein>
<accession>A0A1I8JNJ0</accession>
<feature type="domain" description="C2H2-type" evidence="11">
    <location>
        <begin position="226"/>
        <end position="249"/>
    </location>
</feature>
<evidence type="ECO:0000313" key="12">
    <source>
        <dbReference type="Proteomes" id="UP000095280"/>
    </source>
</evidence>
<dbReference type="AlphaFoldDB" id="A0A1I8JNJ0"/>
<reference evidence="13" key="1">
    <citation type="submission" date="2016-11" db="UniProtKB">
        <authorList>
            <consortium name="WormBaseParasite"/>
        </authorList>
    </citation>
    <scope>IDENTIFICATION</scope>
</reference>
<dbReference type="GO" id="GO:0008270">
    <property type="term" value="F:zinc ion binding"/>
    <property type="evidence" value="ECO:0007669"/>
    <property type="project" value="UniProtKB-KW"/>
</dbReference>
<feature type="compositionally biased region" description="Pro residues" evidence="10">
    <location>
        <begin position="147"/>
        <end position="157"/>
    </location>
</feature>
<dbReference type="PROSITE" id="PS50157">
    <property type="entry name" value="ZINC_FINGER_C2H2_2"/>
    <property type="match status" value="4"/>
</dbReference>
<feature type="domain" description="C2H2-type" evidence="11">
    <location>
        <begin position="252"/>
        <end position="279"/>
    </location>
</feature>
<dbReference type="InterPro" id="IPR013087">
    <property type="entry name" value="Znf_C2H2_type"/>
</dbReference>
<dbReference type="PANTHER" id="PTHR23235">
    <property type="entry name" value="KRUEPPEL-LIKE TRANSCRIPTION FACTOR"/>
    <property type="match status" value="1"/>
</dbReference>
<dbReference type="FunFam" id="3.30.160.60:FF:000085">
    <property type="entry name" value="Snail zinc finger protein"/>
    <property type="match status" value="1"/>
</dbReference>
<evidence type="ECO:0000256" key="3">
    <source>
        <dbReference type="ARBA" id="ARBA00022737"/>
    </source>
</evidence>
<dbReference type="SUPFAM" id="SSF57667">
    <property type="entry name" value="beta-beta-alpha zinc fingers"/>
    <property type="match status" value="2"/>
</dbReference>
<name>A0A1I8JNJ0_9PLAT</name>
<keyword evidence="3" id="KW-0677">Repeat</keyword>
<keyword evidence="12" id="KW-1185">Reference proteome</keyword>
<sequence>MSPFEFHWPASAALQHPLPDPRLLLSLQNSPIPMAAAAAAAAAAMNPLLRHQLLSDAVSAALHQPAAGAEAYLGKTFALILSCSLTFKCELWPRRASCSGSPLRCRLRHRHPPALAQSPPQTSPSELLHGSVGSFVDELLTTSPTVSSPPPPPPPIPTAMDNNSNGSPTMELVQQQQRFSCEKCRRSYTTSAGLLKHRESGSCGRGVASHHVAASAAQSSEPVKRFSCTRCHKVYYSLSALKMHIRTHTLPCQCKICGKAFSRMWLLNGHIRTHTGEKPFECGVCQRAFADRSNLRAHMQTHSEVKKYRCQACGKTFSRMGLLTKHRNGGGGCCIEVGIGVAAIATAAATASTQDSSGSIGAAEEDELQYSSAGQED</sequence>
<keyword evidence="5" id="KW-0862">Zinc</keyword>
<comment type="similarity">
    <text evidence="8">Belongs to the snail C2H2-type zinc-finger protein family.</text>
</comment>
<evidence type="ECO:0000256" key="6">
    <source>
        <dbReference type="ARBA" id="ARBA00023125"/>
    </source>
</evidence>
<evidence type="ECO:0000256" key="2">
    <source>
        <dbReference type="ARBA" id="ARBA00022723"/>
    </source>
</evidence>
<evidence type="ECO:0000256" key="8">
    <source>
        <dbReference type="ARBA" id="ARBA00037948"/>
    </source>
</evidence>
<keyword evidence="2" id="KW-0479">Metal-binding</keyword>
<evidence type="ECO:0000259" key="11">
    <source>
        <dbReference type="PROSITE" id="PS50157"/>
    </source>
</evidence>
<dbReference type="SMART" id="SM00355">
    <property type="entry name" value="ZnF_C2H2"/>
    <property type="match status" value="5"/>
</dbReference>
<feature type="domain" description="C2H2-type" evidence="11">
    <location>
        <begin position="280"/>
        <end position="307"/>
    </location>
</feature>
<keyword evidence="6" id="KW-0238">DNA-binding</keyword>
<dbReference type="WBParaSite" id="snap_masked-unitig_14344-processed-gene-0.0-mRNA-1">
    <property type="protein sequence ID" value="snap_masked-unitig_14344-processed-gene-0.0-mRNA-1"/>
    <property type="gene ID" value="snap_masked-unitig_14344-processed-gene-0.0"/>
</dbReference>
<dbReference type="FunFam" id="3.30.160.60:FF:000043">
    <property type="entry name" value="Scratch family zinc finger 2"/>
    <property type="match status" value="1"/>
</dbReference>
<dbReference type="PANTHER" id="PTHR23235:SF176">
    <property type="entry name" value="C2H2-TYPE DOMAIN-CONTAINING PROTEIN"/>
    <property type="match status" value="1"/>
</dbReference>
<evidence type="ECO:0000313" key="13">
    <source>
        <dbReference type="WBParaSite" id="snap_masked-unitig_14344-processed-gene-0.0-mRNA-1"/>
    </source>
</evidence>
<feature type="domain" description="C2H2-type" evidence="11">
    <location>
        <begin position="308"/>
        <end position="327"/>
    </location>
</feature>
<dbReference type="Gene3D" id="3.30.160.60">
    <property type="entry name" value="Classic Zinc Finger"/>
    <property type="match status" value="4"/>
</dbReference>